<evidence type="ECO:0000313" key="5">
    <source>
        <dbReference type="EMBL" id="REH42894.1"/>
    </source>
</evidence>
<organism evidence="5 6">
    <name type="scientific">Kutzneria buriramensis</name>
    <dbReference type="NCBI Taxonomy" id="1045776"/>
    <lineage>
        <taxon>Bacteria</taxon>
        <taxon>Bacillati</taxon>
        <taxon>Actinomycetota</taxon>
        <taxon>Actinomycetes</taxon>
        <taxon>Pseudonocardiales</taxon>
        <taxon>Pseudonocardiaceae</taxon>
        <taxon>Kutzneria</taxon>
    </lineage>
</organism>
<dbReference type="InterPro" id="IPR000700">
    <property type="entry name" value="PAS-assoc_C"/>
</dbReference>
<dbReference type="InterPro" id="IPR035919">
    <property type="entry name" value="EAL_sf"/>
</dbReference>
<dbReference type="InterPro" id="IPR000014">
    <property type="entry name" value="PAS"/>
</dbReference>
<dbReference type="PROSITE" id="PS50887">
    <property type="entry name" value="GGDEF"/>
    <property type="match status" value="1"/>
</dbReference>
<evidence type="ECO:0000259" key="1">
    <source>
        <dbReference type="PROSITE" id="PS50112"/>
    </source>
</evidence>
<dbReference type="AlphaFoldDB" id="A0A3E0HDL5"/>
<name>A0A3E0HDL5_9PSEU</name>
<dbReference type="SMART" id="SM00086">
    <property type="entry name" value="PAC"/>
    <property type="match status" value="1"/>
</dbReference>
<gene>
    <name evidence="5" type="ORF">BCF44_110398</name>
</gene>
<accession>A0A3E0HDL5</accession>
<dbReference type="InterPro" id="IPR013767">
    <property type="entry name" value="PAS_fold"/>
</dbReference>
<dbReference type="CDD" id="cd01949">
    <property type="entry name" value="GGDEF"/>
    <property type="match status" value="1"/>
</dbReference>
<dbReference type="InterPro" id="IPR029787">
    <property type="entry name" value="Nucleotide_cyclase"/>
</dbReference>
<reference evidence="5 6" key="1">
    <citation type="submission" date="2018-08" db="EMBL/GenBank/DDBJ databases">
        <title>Genomic Encyclopedia of Archaeal and Bacterial Type Strains, Phase II (KMG-II): from individual species to whole genera.</title>
        <authorList>
            <person name="Goeker M."/>
        </authorList>
    </citation>
    <scope>NUCLEOTIDE SEQUENCE [LARGE SCALE GENOMIC DNA]</scope>
    <source>
        <strain evidence="5 6">DSM 45791</strain>
    </source>
</reference>
<dbReference type="CDD" id="cd00130">
    <property type="entry name" value="PAS"/>
    <property type="match status" value="1"/>
</dbReference>
<dbReference type="Gene3D" id="3.30.70.270">
    <property type="match status" value="1"/>
</dbReference>
<dbReference type="SMART" id="SM00267">
    <property type="entry name" value="GGDEF"/>
    <property type="match status" value="1"/>
</dbReference>
<dbReference type="SMART" id="SM00052">
    <property type="entry name" value="EAL"/>
    <property type="match status" value="1"/>
</dbReference>
<dbReference type="CDD" id="cd01948">
    <property type="entry name" value="EAL"/>
    <property type="match status" value="1"/>
</dbReference>
<dbReference type="Proteomes" id="UP000256269">
    <property type="component" value="Unassembled WGS sequence"/>
</dbReference>
<dbReference type="InterPro" id="IPR001610">
    <property type="entry name" value="PAC"/>
</dbReference>
<evidence type="ECO:0000313" key="6">
    <source>
        <dbReference type="Proteomes" id="UP000256269"/>
    </source>
</evidence>
<dbReference type="PANTHER" id="PTHR44757:SF2">
    <property type="entry name" value="BIOFILM ARCHITECTURE MAINTENANCE PROTEIN MBAA"/>
    <property type="match status" value="1"/>
</dbReference>
<sequence>MNDHPQRGPVDDSWRTELARTWAAEIAKTVFIPMSHAKIVRLLARMTGTLADAVRSDPLTVAGVAEIGTALINRAISGKATLSTSLDVLGRGLLAMPDPPEDLPHRVVMVLSALGAGYAEALRERTYISQEALKRSLIKAKRDTERSLADSDARLRAIFSSSAVGIAISAPSGKFAQTNAALTEILGYGQPELAGMSVQDLAHSDSAGWLAESIGDLLAGRRPNFRERCRLVHQDGESVWAYLAISLLRDDHDQPAYLVTMVEDVTELHLLGDRLGHQSLHDMLTGLPNRQYFVSTLESTLGRSDAGGRITLFHFGLDRFTVVNDGLGQHIGDQLLRAVAQRLAGVFAGETAMVARLGGDEFAVLLEGNADTPGVGEYAARVLDTLADPMFIGGDGIAVSTCMGIVDRISPGADPAELLRAADMTLHRAKRRGAGQWDLFDAREDAADRSRFRLAATLPGALQADQLDVVYQPLLRFSDESMLAVTARLAWRPPGQPPQRHDQLLALAEETGVVLPVGRWAIHKACRQAALWFREHGAATPAVAVDLSAGQARDPDLVGVVRRELDAVELPAEQLRLGVALGTPAQNDEIIDNILVLAEMGVESSLVDFGTEHADLLLRGEFTLRAVVLDSRLAESLADDRTAEITEPVVRSLVEFAHSLGLPVSVAGIRHEQHLRRLRAVGADAGQGEPLAPSVSADRIVLGH</sequence>
<protein>
    <submittedName>
        <fullName evidence="5">PAS domain S-box-containing protein/diguanylate cyclase (GGDEF)-like protein</fullName>
    </submittedName>
</protein>
<dbReference type="PROSITE" id="PS50113">
    <property type="entry name" value="PAC"/>
    <property type="match status" value="1"/>
</dbReference>
<evidence type="ECO:0000259" key="3">
    <source>
        <dbReference type="PROSITE" id="PS50883"/>
    </source>
</evidence>
<dbReference type="Gene3D" id="3.30.450.20">
    <property type="entry name" value="PAS domain"/>
    <property type="match status" value="1"/>
</dbReference>
<dbReference type="SMART" id="SM00091">
    <property type="entry name" value="PAS"/>
    <property type="match status" value="1"/>
</dbReference>
<dbReference type="InterPro" id="IPR043128">
    <property type="entry name" value="Rev_trsase/Diguanyl_cyclase"/>
</dbReference>
<feature type="domain" description="EAL" evidence="3">
    <location>
        <begin position="451"/>
        <end position="704"/>
    </location>
</feature>
<keyword evidence="6" id="KW-1185">Reference proteome</keyword>
<feature type="domain" description="PAC" evidence="2">
    <location>
        <begin position="225"/>
        <end position="277"/>
    </location>
</feature>
<dbReference type="Pfam" id="PF00989">
    <property type="entry name" value="PAS"/>
    <property type="match status" value="1"/>
</dbReference>
<dbReference type="EMBL" id="QUNO01000010">
    <property type="protein sequence ID" value="REH42894.1"/>
    <property type="molecule type" value="Genomic_DNA"/>
</dbReference>
<dbReference type="Pfam" id="PF00990">
    <property type="entry name" value="GGDEF"/>
    <property type="match status" value="1"/>
</dbReference>
<dbReference type="SUPFAM" id="SSF55073">
    <property type="entry name" value="Nucleotide cyclase"/>
    <property type="match status" value="1"/>
</dbReference>
<dbReference type="NCBIfam" id="TIGR00254">
    <property type="entry name" value="GGDEF"/>
    <property type="match status" value="1"/>
</dbReference>
<dbReference type="InterPro" id="IPR035965">
    <property type="entry name" value="PAS-like_dom_sf"/>
</dbReference>
<dbReference type="InterPro" id="IPR001633">
    <property type="entry name" value="EAL_dom"/>
</dbReference>
<dbReference type="InterPro" id="IPR052155">
    <property type="entry name" value="Biofilm_reg_signaling"/>
</dbReference>
<comment type="caution">
    <text evidence="5">The sequence shown here is derived from an EMBL/GenBank/DDBJ whole genome shotgun (WGS) entry which is preliminary data.</text>
</comment>
<dbReference type="OrthoDB" id="23692at2"/>
<feature type="domain" description="GGDEF" evidence="4">
    <location>
        <begin position="308"/>
        <end position="442"/>
    </location>
</feature>
<dbReference type="SUPFAM" id="SSF141868">
    <property type="entry name" value="EAL domain-like"/>
    <property type="match status" value="1"/>
</dbReference>
<dbReference type="PANTHER" id="PTHR44757">
    <property type="entry name" value="DIGUANYLATE CYCLASE DGCP"/>
    <property type="match status" value="1"/>
</dbReference>
<evidence type="ECO:0000259" key="4">
    <source>
        <dbReference type="PROSITE" id="PS50887"/>
    </source>
</evidence>
<dbReference type="PROSITE" id="PS50112">
    <property type="entry name" value="PAS"/>
    <property type="match status" value="1"/>
</dbReference>
<dbReference type="InterPro" id="IPR000160">
    <property type="entry name" value="GGDEF_dom"/>
</dbReference>
<feature type="domain" description="PAS" evidence="1">
    <location>
        <begin position="151"/>
        <end position="221"/>
    </location>
</feature>
<dbReference type="SUPFAM" id="SSF55785">
    <property type="entry name" value="PYP-like sensor domain (PAS domain)"/>
    <property type="match status" value="1"/>
</dbReference>
<dbReference type="RefSeq" id="WP_116177671.1">
    <property type="nucleotide sequence ID" value="NZ_CP144375.1"/>
</dbReference>
<dbReference type="GO" id="GO:0006355">
    <property type="term" value="P:regulation of DNA-templated transcription"/>
    <property type="evidence" value="ECO:0007669"/>
    <property type="project" value="InterPro"/>
</dbReference>
<dbReference type="Gene3D" id="3.20.20.450">
    <property type="entry name" value="EAL domain"/>
    <property type="match status" value="1"/>
</dbReference>
<dbReference type="Pfam" id="PF00563">
    <property type="entry name" value="EAL"/>
    <property type="match status" value="1"/>
</dbReference>
<proteinExistence type="predicted"/>
<evidence type="ECO:0000259" key="2">
    <source>
        <dbReference type="PROSITE" id="PS50113"/>
    </source>
</evidence>
<dbReference type="PROSITE" id="PS50883">
    <property type="entry name" value="EAL"/>
    <property type="match status" value="1"/>
</dbReference>
<dbReference type="NCBIfam" id="TIGR00229">
    <property type="entry name" value="sensory_box"/>
    <property type="match status" value="1"/>
</dbReference>